<dbReference type="RefSeq" id="WP_076647438.1">
    <property type="nucleotide sequence ID" value="NZ_FTPS01000001.1"/>
</dbReference>
<dbReference type="InterPro" id="IPR027266">
    <property type="entry name" value="TrmE/GcvT-like"/>
</dbReference>
<dbReference type="Proteomes" id="UP000192455">
    <property type="component" value="Unassembled WGS sequence"/>
</dbReference>
<protein>
    <submittedName>
        <fullName evidence="1">Sarcosine oxidase subunit gamma</fullName>
    </submittedName>
</protein>
<dbReference type="STRING" id="515897.SAMN05421849_0708"/>
<dbReference type="OrthoDB" id="9814782at2"/>
<accession>A0A1R3WGF9</accession>
<dbReference type="Pfam" id="PF04268">
    <property type="entry name" value="SoxG"/>
    <property type="match status" value="1"/>
</dbReference>
<dbReference type="SUPFAM" id="SSF103025">
    <property type="entry name" value="Folate-binding domain"/>
    <property type="match status" value="1"/>
</dbReference>
<gene>
    <name evidence="1" type="ORF">SAMN05421849_0708</name>
</gene>
<evidence type="ECO:0000313" key="2">
    <source>
        <dbReference type="Proteomes" id="UP000192455"/>
    </source>
</evidence>
<dbReference type="InterPro" id="IPR007375">
    <property type="entry name" value="SoxG"/>
</dbReference>
<sequence>MAQQNQDTAGVTIEDMAPQARFSLRVRPEQRAALAAVLGLDLPERIGTRASAEAGEALCLGPDEWLVIARDGAALTQAARASDIPHSLSDISDREISLRLSGPGVLDLLSAGCPRDLASIPPGGGARTLFESATVVLWRDGETDFRMDIWRSFTPQVRSVLEQARIDIAAGL</sequence>
<proteinExistence type="predicted"/>
<dbReference type="AlphaFoldDB" id="A0A1R3WGF9"/>
<organism evidence="1 2">
    <name type="scientific">Pontibaca methylaminivorans</name>
    <dbReference type="NCBI Taxonomy" id="515897"/>
    <lineage>
        <taxon>Bacteria</taxon>
        <taxon>Pseudomonadati</taxon>
        <taxon>Pseudomonadota</taxon>
        <taxon>Alphaproteobacteria</taxon>
        <taxon>Rhodobacterales</taxon>
        <taxon>Roseobacteraceae</taxon>
        <taxon>Pontibaca</taxon>
    </lineage>
</organism>
<reference evidence="1 2" key="1">
    <citation type="submission" date="2017-01" db="EMBL/GenBank/DDBJ databases">
        <authorList>
            <person name="Mah S.A."/>
            <person name="Swanson W.J."/>
            <person name="Moy G.W."/>
            <person name="Vacquier V.D."/>
        </authorList>
    </citation>
    <scope>NUCLEOTIDE SEQUENCE [LARGE SCALE GENOMIC DNA]</scope>
    <source>
        <strain evidence="1 2">DSM 21219</strain>
    </source>
</reference>
<dbReference type="EMBL" id="FTPS01000001">
    <property type="protein sequence ID" value="SIT77291.1"/>
    <property type="molecule type" value="Genomic_DNA"/>
</dbReference>
<dbReference type="Gene3D" id="3.30.70.1520">
    <property type="entry name" value="Heterotetrameric sarcosine oxidase"/>
    <property type="match status" value="1"/>
</dbReference>
<evidence type="ECO:0000313" key="1">
    <source>
        <dbReference type="EMBL" id="SIT77291.1"/>
    </source>
</evidence>
<dbReference type="Gene3D" id="3.30.1360.120">
    <property type="entry name" value="Probable tRNA modification gtpase trme, domain 1"/>
    <property type="match status" value="1"/>
</dbReference>
<keyword evidence="2" id="KW-1185">Reference proteome</keyword>
<name>A0A1R3WGF9_9RHOB</name>